<sequence>MASTVGEVWWWKNVKRKTDRDDPLKLARLAGPRRGSSARRATASKGGADDAELVERAGEDVLVQEQEGTRGLHLSRCGHVLVTCRAAHRMGIQGDPTPHRVRGPVCPHCCGGLTSRMVAPWSSLRINTANRVTGCRSGVLTLA</sequence>
<feature type="region of interest" description="Disordered" evidence="1">
    <location>
        <begin position="31"/>
        <end position="51"/>
    </location>
</feature>
<evidence type="ECO:0000256" key="1">
    <source>
        <dbReference type="SAM" id="MobiDB-lite"/>
    </source>
</evidence>
<proteinExistence type="predicted"/>
<reference evidence="3" key="1">
    <citation type="submission" date="2019-08" db="EMBL/GenBank/DDBJ databases">
        <title>Limnoglobus roseus gen. nov., sp. nov., a novel freshwater planctomycete with a giant genome from the family Gemmataceae.</title>
        <authorList>
            <person name="Kulichevskaya I.S."/>
            <person name="Naumoff D.G."/>
            <person name="Miroshnikov K."/>
            <person name="Ivanova A."/>
            <person name="Philippov D.A."/>
            <person name="Hakobyan A."/>
            <person name="Rijpstra I.C."/>
            <person name="Sinninghe Damste J.S."/>
            <person name="Liesack W."/>
            <person name="Dedysh S.N."/>
        </authorList>
    </citation>
    <scope>NUCLEOTIDE SEQUENCE [LARGE SCALE GENOMIC DNA]</scope>
    <source>
        <strain evidence="3">PX52</strain>
    </source>
</reference>
<dbReference type="KEGG" id="lrs:PX52LOC_08022"/>
<organism evidence="2 3">
    <name type="scientific">Limnoglobus roseus</name>
    <dbReference type="NCBI Taxonomy" id="2598579"/>
    <lineage>
        <taxon>Bacteria</taxon>
        <taxon>Pseudomonadati</taxon>
        <taxon>Planctomycetota</taxon>
        <taxon>Planctomycetia</taxon>
        <taxon>Gemmatales</taxon>
        <taxon>Gemmataceae</taxon>
        <taxon>Limnoglobus</taxon>
    </lineage>
</organism>
<gene>
    <name evidence="2" type="ORF">PX52LOC_08022</name>
</gene>
<dbReference type="AlphaFoldDB" id="A0A5C1AP03"/>
<evidence type="ECO:0000313" key="2">
    <source>
        <dbReference type="EMBL" id="QEL20901.1"/>
    </source>
</evidence>
<dbReference type="EMBL" id="CP042425">
    <property type="protein sequence ID" value="QEL20901.1"/>
    <property type="molecule type" value="Genomic_DNA"/>
</dbReference>
<keyword evidence="3" id="KW-1185">Reference proteome</keyword>
<protein>
    <submittedName>
        <fullName evidence="2">Uncharacterized protein</fullName>
    </submittedName>
</protein>
<name>A0A5C1AP03_9BACT</name>
<accession>A0A5C1AP03</accession>
<evidence type="ECO:0000313" key="3">
    <source>
        <dbReference type="Proteomes" id="UP000324974"/>
    </source>
</evidence>
<dbReference type="Proteomes" id="UP000324974">
    <property type="component" value="Chromosome"/>
</dbReference>
<feature type="compositionally biased region" description="Low complexity" evidence="1">
    <location>
        <begin position="31"/>
        <end position="46"/>
    </location>
</feature>